<proteinExistence type="predicted"/>
<reference evidence="1" key="1">
    <citation type="submission" date="2023-07" db="EMBL/GenBank/DDBJ databases">
        <title>Black Yeasts Isolated from many extreme environments.</title>
        <authorList>
            <person name="Coleine C."/>
            <person name="Stajich J.E."/>
            <person name="Selbmann L."/>
        </authorList>
    </citation>
    <scope>NUCLEOTIDE SEQUENCE</scope>
    <source>
        <strain evidence="1">CCFEE 5714</strain>
    </source>
</reference>
<organism evidence="1 2">
    <name type="scientific">Vermiconidia calcicola</name>
    <dbReference type="NCBI Taxonomy" id="1690605"/>
    <lineage>
        <taxon>Eukaryota</taxon>
        <taxon>Fungi</taxon>
        <taxon>Dikarya</taxon>
        <taxon>Ascomycota</taxon>
        <taxon>Pezizomycotina</taxon>
        <taxon>Dothideomycetes</taxon>
        <taxon>Dothideomycetidae</taxon>
        <taxon>Mycosphaerellales</taxon>
        <taxon>Extremaceae</taxon>
        <taxon>Vermiconidia</taxon>
    </lineage>
</organism>
<dbReference type="EMBL" id="JAUTXU010000185">
    <property type="protein sequence ID" value="KAK3700464.1"/>
    <property type="molecule type" value="Genomic_DNA"/>
</dbReference>
<dbReference type="Proteomes" id="UP001281147">
    <property type="component" value="Unassembled WGS sequence"/>
</dbReference>
<comment type="caution">
    <text evidence="1">The sequence shown here is derived from an EMBL/GenBank/DDBJ whole genome shotgun (WGS) entry which is preliminary data.</text>
</comment>
<protein>
    <submittedName>
        <fullName evidence="1">Uncharacterized protein</fullName>
    </submittedName>
</protein>
<sequence>MDDRTIDIEIARLLSTADTYRRVITVLGVLPGALIAAFLLYVDYKRHTSCLFRLARCMVWASFYASFLARPLVVYLGIPKIFTFGIQIGKILPASCEASMAIEGPDGLPCSGKRFREWVRRFLSDNGSYHFDEIEGPWIGCAIIVAAFVLSMLLLAMPRTTDRSYEEHALAKAANDQEKQDLYASDFKAEI</sequence>
<evidence type="ECO:0000313" key="2">
    <source>
        <dbReference type="Proteomes" id="UP001281147"/>
    </source>
</evidence>
<evidence type="ECO:0000313" key="1">
    <source>
        <dbReference type="EMBL" id="KAK3700464.1"/>
    </source>
</evidence>
<gene>
    <name evidence="1" type="ORF">LTR37_015968</name>
</gene>
<accession>A0ACC3MP85</accession>
<name>A0ACC3MP85_9PEZI</name>
<keyword evidence="2" id="KW-1185">Reference proteome</keyword>